<dbReference type="AlphaFoldDB" id="A0A1H2VC04"/>
<evidence type="ECO:0000256" key="5">
    <source>
        <dbReference type="ARBA" id="ARBA00022723"/>
    </source>
</evidence>
<dbReference type="EC" id="5.1.3.4" evidence="4"/>
<keyword evidence="5" id="KW-0479">Metal-binding</keyword>
<reference evidence="8 9" key="1">
    <citation type="submission" date="2016-10" db="EMBL/GenBank/DDBJ databases">
        <authorList>
            <person name="de Groot N.N."/>
        </authorList>
    </citation>
    <scope>NUCLEOTIDE SEQUENCE [LARGE SCALE GENOMIC DNA]</scope>
    <source>
        <strain evidence="8 9">CGMCC 1.8894</strain>
    </source>
</reference>
<comment type="catalytic activity">
    <reaction evidence="1">
        <text>L-ribulose 5-phosphate = D-xylulose 5-phosphate</text>
        <dbReference type="Rhea" id="RHEA:22368"/>
        <dbReference type="ChEBI" id="CHEBI:57737"/>
        <dbReference type="ChEBI" id="CHEBI:58226"/>
        <dbReference type="EC" id="5.1.3.4"/>
    </reaction>
</comment>
<sequence length="221" mass="23582">MLEALKKLVCEQNHELPANGLVVGSGGNVSGRDPETGLVVIKPSGVKFAALTPDTMVVVDLDGTVVEGTAKPSVDTGIHLYIYRNRADVFGVAHTHSPYASSFAARGERIPAVMTPITHMLGRDVPCSRYATPGEVDTGEAIIEAAGGGWAVLVKAHGVFTMGRDAKEATSNAMYLEEAAMTTHLAMTRGPVDELPQAEIDRCYKWFHKNYGQSGSKVVKD</sequence>
<dbReference type="GO" id="GO:0046872">
    <property type="term" value="F:metal ion binding"/>
    <property type="evidence" value="ECO:0007669"/>
    <property type="project" value="UniProtKB-KW"/>
</dbReference>
<protein>
    <recommendedName>
        <fullName evidence="4">L-ribulose-5-phosphate 4-epimerase</fullName>
        <ecNumber evidence="4">5.1.3.4</ecNumber>
    </recommendedName>
</protein>
<dbReference type="SUPFAM" id="SSF53639">
    <property type="entry name" value="AraD/HMP-PK domain-like"/>
    <property type="match status" value="1"/>
</dbReference>
<evidence type="ECO:0000256" key="4">
    <source>
        <dbReference type="ARBA" id="ARBA00013186"/>
    </source>
</evidence>
<evidence type="ECO:0000256" key="6">
    <source>
        <dbReference type="ARBA" id="ARBA00022833"/>
    </source>
</evidence>
<gene>
    <name evidence="8" type="ORF">SAMN04488238_1039</name>
</gene>
<evidence type="ECO:0000256" key="3">
    <source>
        <dbReference type="ARBA" id="ARBA00010037"/>
    </source>
</evidence>
<dbReference type="Proteomes" id="UP000198539">
    <property type="component" value="Unassembled WGS sequence"/>
</dbReference>
<dbReference type="GO" id="GO:0005829">
    <property type="term" value="C:cytosol"/>
    <property type="evidence" value="ECO:0007669"/>
    <property type="project" value="TreeGrafter"/>
</dbReference>
<dbReference type="Pfam" id="PF00596">
    <property type="entry name" value="Aldolase_II"/>
    <property type="match status" value="1"/>
</dbReference>
<dbReference type="OrthoDB" id="5291399at2"/>
<dbReference type="GO" id="GO:0008742">
    <property type="term" value="F:L-ribulose-phosphate 4-epimerase activity"/>
    <property type="evidence" value="ECO:0007669"/>
    <property type="project" value="UniProtKB-EC"/>
</dbReference>
<dbReference type="RefSeq" id="WP_092886343.1">
    <property type="nucleotide sequence ID" value="NZ_CP061498.1"/>
</dbReference>
<dbReference type="EMBL" id="FNOM01000003">
    <property type="protein sequence ID" value="SDW65454.1"/>
    <property type="molecule type" value="Genomic_DNA"/>
</dbReference>
<proteinExistence type="inferred from homology"/>
<evidence type="ECO:0000259" key="7">
    <source>
        <dbReference type="SMART" id="SM01007"/>
    </source>
</evidence>
<dbReference type="InterPro" id="IPR001303">
    <property type="entry name" value="Aldolase_II/adducin_N"/>
</dbReference>
<dbReference type="Gene3D" id="3.40.225.10">
    <property type="entry name" value="Class II aldolase/adducin N-terminal domain"/>
    <property type="match status" value="1"/>
</dbReference>
<evidence type="ECO:0000313" key="9">
    <source>
        <dbReference type="Proteomes" id="UP000198539"/>
    </source>
</evidence>
<name>A0A1H2VC04_9RHOB</name>
<evidence type="ECO:0000256" key="2">
    <source>
        <dbReference type="ARBA" id="ARBA00001947"/>
    </source>
</evidence>
<dbReference type="SMART" id="SM01007">
    <property type="entry name" value="Aldolase_II"/>
    <property type="match status" value="1"/>
</dbReference>
<comment type="cofactor">
    <cofactor evidence="2">
        <name>Zn(2+)</name>
        <dbReference type="ChEBI" id="CHEBI:29105"/>
    </cofactor>
</comment>
<dbReference type="InterPro" id="IPR036409">
    <property type="entry name" value="Aldolase_II/adducin_N_sf"/>
</dbReference>
<keyword evidence="6" id="KW-0862">Zinc</keyword>
<dbReference type="STRING" id="564137.SAMN04488238_1039"/>
<feature type="domain" description="Class II aldolase/adducin N-terminal" evidence="7">
    <location>
        <begin position="7"/>
        <end position="184"/>
    </location>
</feature>
<accession>A0A1H2VC04</accession>
<dbReference type="PANTHER" id="PTHR22789">
    <property type="entry name" value="FUCULOSE PHOSPHATE ALDOLASE"/>
    <property type="match status" value="1"/>
</dbReference>
<evidence type="ECO:0000313" key="8">
    <source>
        <dbReference type="EMBL" id="SDW65454.1"/>
    </source>
</evidence>
<evidence type="ECO:0000256" key="1">
    <source>
        <dbReference type="ARBA" id="ARBA00001726"/>
    </source>
</evidence>
<comment type="similarity">
    <text evidence="3">Belongs to the aldolase class II family. AraD/FucA subfamily.</text>
</comment>
<keyword evidence="9" id="KW-1185">Reference proteome</keyword>
<dbReference type="GO" id="GO:0019323">
    <property type="term" value="P:pentose catabolic process"/>
    <property type="evidence" value="ECO:0007669"/>
    <property type="project" value="TreeGrafter"/>
</dbReference>
<dbReference type="GO" id="GO:0016832">
    <property type="term" value="F:aldehyde-lyase activity"/>
    <property type="evidence" value="ECO:0007669"/>
    <property type="project" value="TreeGrafter"/>
</dbReference>
<organism evidence="8 9">
    <name type="scientific">Roseicitreum antarcticum</name>
    <dbReference type="NCBI Taxonomy" id="564137"/>
    <lineage>
        <taxon>Bacteria</taxon>
        <taxon>Pseudomonadati</taxon>
        <taxon>Pseudomonadota</taxon>
        <taxon>Alphaproteobacteria</taxon>
        <taxon>Rhodobacterales</taxon>
        <taxon>Paracoccaceae</taxon>
        <taxon>Roseicitreum</taxon>
    </lineage>
</organism>
<dbReference type="InterPro" id="IPR050197">
    <property type="entry name" value="Aldolase_class_II_sugar_metab"/>
</dbReference>
<dbReference type="PANTHER" id="PTHR22789:SF8">
    <property type="entry name" value="L-RIBULOSE-5-PHOSPHATE 4-EPIMERASE SGBE"/>
    <property type="match status" value="1"/>
</dbReference>